<dbReference type="RefSeq" id="WP_070194854.1">
    <property type="nucleotide sequence ID" value="NZ_LJGU01000093.1"/>
</dbReference>
<dbReference type="InterPro" id="IPR015854">
    <property type="entry name" value="ABC_transpr_LolD-like"/>
</dbReference>
<dbReference type="SUPFAM" id="SSF52540">
    <property type="entry name" value="P-loop containing nucleoside triphosphate hydrolases"/>
    <property type="match status" value="1"/>
</dbReference>
<evidence type="ECO:0000256" key="1">
    <source>
        <dbReference type="ARBA" id="ARBA00022448"/>
    </source>
</evidence>
<evidence type="ECO:0000313" key="6">
    <source>
        <dbReference type="EMBL" id="OEV05785.1"/>
    </source>
</evidence>
<dbReference type="InterPro" id="IPR027417">
    <property type="entry name" value="P-loop_NTPase"/>
</dbReference>
<dbReference type="InterPro" id="IPR003593">
    <property type="entry name" value="AAA+_ATPase"/>
</dbReference>
<name>A0A1E7KPC0_9ACTN</name>
<keyword evidence="2" id="KW-0547">Nucleotide-binding</keyword>
<dbReference type="PANTHER" id="PTHR24220:SF685">
    <property type="entry name" value="ABC TRANSPORTER RELATED"/>
    <property type="match status" value="1"/>
</dbReference>
<keyword evidence="1" id="KW-0813">Transport</keyword>
<dbReference type="InterPro" id="IPR003439">
    <property type="entry name" value="ABC_transporter-like_ATP-bd"/>
</dbReference>
<evidence type="ECO:0000256" key="4">
    <source>
        <dbReference type="SAM" id="MobiDB-lite"/>
    </source>
</evidence>
<dbReference type="OrthoDB" id="9802264at2"/>
<dbReference type="Pfam" id="PF00005">
    <property type="entry name" value="ABC_tran"/>
    <property type="match status" value="1"/>
</dbReference>
<dbReference type="STRING" id="1075402.AN216_02270"/>
<dbReference type="PATRIC" id="fig|1075402.3.peg.3842"/>
<organism evidence="6 7">
    <name type="scientific">Streptomyces oceani</name>
    <dbReference type="NCBI Taxonomy" id="1075402"/>
    <lineage>
        <taxon>Bacteria</taxon>
        <taxon>Bacillati</taxon>
        <taxon>Actinomycetota</taxon>
        <taxon>Actinomycetes</taxon>
        <taxon>Kitasatosporales</taxon>
        <taxon>Streptomycetaceae</taxon>
        <taxon>Streptomyces</taxon>
    </lineage>
</organism>
<feature type="domain" description="ABC transporter" evidence="5">
    <location>
        <begin position="16"/>
        <end position="268"/>
    </location>
</feature>
<evidence type="ECO:0000256" key="2">
    <source>
        <dbReference type="ARBA" id="ARBA00022741"/>
    </source>
</evidence>
<keyword evidence="3" id="KW-0067">ATP-binding</keyword>
<evidence type="ECO:0000313" key="7">
    <source>
        <dbReference type="Proteomes" id="UP000176101"/>
    </source>
</evidence>
<comment type="caution">
    <text evidence="6">The sequence shown here is derived from an EMBL/GenBank/DDBJ whole genome shotgun (WGS) entry which is preliminary data.</text>
</comment>
<keyword evidence="7" id="KW-1185">Reference proteome</keyword>
<dbReference type="AlphaFoldDB" id="A0A1E7KPC0"/>
<dbReference type="PANTHER" id="PTHR24220">
    <property type="entry name" value="IMPORT ATP-BINDING PROTEIN"/>
    <property type="match status" value="1"/>
</dbReference>
<feature type="region of interest" description="Disordered" evidence="4">
    <location>
        <begin position="274"/>
        <end position="293"/>
    </location>
</feature>
<dbReference type="Gene3D" id="3.40.50.300">
    <property type="entry name" value="P-loop containing nucleotide triphosphate hydrolases"/>
    <property type="match status" value="1"/>
</dbReference>
<evidence type="ECO:0000259" key="5">
    <source>
        <dbReference type="PROSITE" id="PS50893"/>
    </source>
</evidence>
<proteinExistence type="predicted"/>
<dbReference type="Proteomes" id="UP000176101">
    <property type="component" value="Unassembled WGS sequence"/>
</dbReference>
<dbReference type="InterPro" id="IPR017871">
    <property type="entry name" value="ABC_transporter-like_CS"/>
</dbReference>
<protein>
    <submittedName>
        <fullName evidence="6">ABC transporter</fullName>
    </submittedName>
</protein>
<dbReference type="EMBL" id="LJGU01000093">
    <property type="protein sequence ID" value="OEV05785.1"/>
    <property type="molecule type" value="Genomic_DNA"/>
</dbReference>
<dbReference type="InterPro" id="IPR017911">
    <property type="entry name" value="MacB-like_ATP-bd"/>
</dbReference>
<dbReference type="GO" id="GO:0016887">
    <property type="term" value="F:ATP hydrolysis activity"/>
    <property type="evidence" value="ECO:0007669"/>
    <property type="project" value="InterPro"/>
</dbReference>
<reference evidence="6 7" key="1">
    <citation type="journal article" date="2016" name="Front. Microbiol.">
        <title>Comparative Genomics Analysis of Streptomyces Species Reveals Their Adaptation to the Marine Environment and Their Diversity at the Genomic Level.</title>
        <authorList>
            <person name="Tian X."/>
            <person name="Zhang Z."/>
            <person name="Yang T."/>
            <person name="Chen M."/>
            <person name="Li J."/>
            <person name="Chen F."/>
            <person name="Yang J."/>
            <person name="Li W."/>
            <person name="Zhang B."/>
            <person name="Zhang Z."/>
            <person name="Wu J."/>
            <person name="Zhang C."/>
            <person name="Long L."/>
            <person name="Xiao J."/>
        </authorList>
    </citation>
    <scope>NUCLEOTIDE SEQUENCE [LARGE SCALE GENOMIC DNA]</scope>
    <source>
        <strain evidence="6 7">SCSIO 02100</strain>
    </source>
</reference>
<dbReference type="PROSITE" id="PS50893">
    <property type="entry name" value="ABC_TRANSPORTER_2"/>
    <property type="match status" value="1"/>
</dbReference>
<dbReference type="FunFam" id="3.40.50.300:FF:000032">
    <property type="entry name" value="Export ABC transporter ATP-binding protein"/>
    <property type="match status" value="1"/>
</dbReference>
<gene>
    <name evidence="6" type="ORF">AN216_02270</name>
</gene>
<dbReference type="GO" id="GO:0098796">
    <property type="term" value="C:membrane protein complex"/>
    <property type="evidence" value="ECO:0007669"/>
    <property type="project" value="UniProtKB-ARBA"/>
</dbReference>
<dbReference type="GO" id="GO:0005524">
    <property type="term" value="F:ATP binding"/>
    <property type="evidence" value="ECO:0007669"/>
    <property type="project" value="UniProtKB-KW"/>
</dbReference>
<dbReference type="SMART" id="SM00382">
    <property type="entry name" value="AAA"/>
    <property type="match status" value="1"/>
</dbReference>
<dbReference type="GO" id="GO:0022857">
    <property type="term" value="F:transmembrane transporter activity"/>
    <property type="evidence" value="ECO:0007669"/>
    <property type="project" value="TreeGrafter"/>
</dbReference>
<sequence>MFRQHEEQPARHPEALRLVSVRKVYGSGARAADAQQSTRAAQAENQVTALDGVSLSLPAGSFTAVMGPSGSGKSTLLQCAAGLDQPSSGVVVVDGAELVGGSETELTKFRRQRIGFVFQQFNLLPTLTVLQNVTLPLRLAGRRVDRQAAVRVLEEVGLGERLGYRPAELSGGQQQRVAIARALVTNPRVLFGDEPTGALDTRSARIVLDLLRRAVRDYGQTVVMVTHDPVAASYADSVLFLADGRLAGRLERPTAEAVAERMAHLGDEVLAAPAPGQSYGGSGGPWQPVNQGV</sequence>
<dbReference type="GO" id="GO:0005886">
    <property type="term" value="C:plasma membrane"/>
    <property type="evidence" value="ECO:0007669"/>
    <property type="project" value="TreeGrafter"/>
</dbReference>
<dbReference type="CDD" id="cd03255">
    <property type="entry name" value="ABC_MJ0796_LolCDE_FtsE"/>
    <property type="match status" value="1"/>
</dbReference>
<evidence type="ECO:0000256" key="3">
    <source>
        <dbReference type="ARBA" id="ARBA00022840"/>
    </source>
</evidence>
<accession>A0A1E7KPC0</accession>
<dbReference type="PROSITE" id="PS00211">
    <property type="entry name" value="ABC_TRANSPORTER_1"/>
    <property type="match status" value="1"/>
</dbReference>